<gene>
    <name evidence="1" type="ORF">SPARVUS_LOCUS13435846</name>
</gene>
<feature type="non-terminal residue" evidence="1">
    <location>
        <position position="1"/>
    </location>
</feature>
<reference evidence="1" key="1">
    <citation type="submission" date="2023-05" db="EMBL/GenBank/DDBJ databases">
        <authorList>
            <person name="Stuckert A."/>
        </authorList>
    </citation>
    <scope>NUCLEOTIDE SEQUENCE</scope>
</reference>
<dbReference type="Proteomes" id="UP001162483">
    <property type="component" value="Unassembled WGS sequence"/>
</dbReference>
<proteinExistence type="predicted"/>
<protein>
    <submittedName>
        <fullName evidence="1">Uncharacterized protein</fullName>
    </submittedName>
</protein>
<dbReference type="EMBL" id="CATNWA010017949">
    <property type="protein sequence ID" value="CAI9604251.1"/>
    <property type="molecule type" value="Genomic_DNA"/>
</dbReference>
<evidence type="ECO:0000313" key="1">
    <source>
        <dbReference type="EMBL" id="CAI9604251.1"/>
    </source>
</evidence>
<organism evidence="1 2">
    <name type="scientific">Staurois parvus</name>
    <dbReference type="NCBI Taxonomy" id="386267"/>
    <lineage>
        <taxon>Eukaryota</taxon>
        <taxon>Metazoa</taxon>
        <taxon>Chordata</taxon>
        <taxon>Craniata</taxon>
        <taxon>Vertebrata</taxon>
        <taxon>Euteleostomi</taxon>
        <taxon>Amphibia</taxon>
        <taxon>Batrachia</taxon>
        <taxon>Anura</taxon>
        <taxon>Neobatrachia</taxon>
        <taxon>Ranoidea</taxon>
        <taxon>Ranidae</taxon>
        <taxon>Staurois</taxon>
    </lineage>
</organism>
<keyword evidence="2" id="KW-1185">Reference proteome</keyword>
<comment type="caution">
    <text evidence="1">The sequence shown here is derived from an EMBL/GenBank/DDBJ whole genome shotgun (WGS) entry which is preliminary data.</text>
</comment>
<evidence type="ECO:0000313" key="2">
    <source>
        <dbReference type="Proteomes" id="UP001162483"/>
    </source>
</evidence>
<name>A0ABN9G652_9NEOB</name>
<sequence length="85" mass="9242">RGGLTIWKLGHCPRAWGQQGAPLDAPGTFLIGFFEFGQGQRGPMIPYCPGPPVHPWLQLSFTCVDVINDLLSGKGPHEMPLVPFS</sequence>
<accession>A0ABN9G652</accession>